<dbReference type="SUPFAM" id="SSF56219">
    <property type="entry name" value="DNase I-like"/>
    <property type="match status" value="1"/>
</dbReference>
<accession>A0A397T3R5</accession>
<reference evidence="1 2" key="1">
    <citation type="submission" date="2018-06" db="EMBL/GenBank/DDBJ databases">
        <title>Comparative genomics reveals the genomic features of Rhizophagus irregularis, R. cerebriforme, R. diaphanum and Gigaspora rosea, and their symbiotic lifestyle signature.</title>
        <authorList>
            <person name="Morin E."/>
            <person name="San Clemente H."/>
            <person name="Chen E.C.H."/>
            <person name="De La Providencia I."/>
            <person name="Hainaut M."/>
            <person name="Kuo A."/>
            <person name="Kohler A."/>
            <person name="Murat C."/>
            <person name="Tang N."/>
            <person name="Roy S."/>
            <person name="Loubradou J."/>
            <person name="Henrissat B."/>
            <person name="Grigoriev I.V."/>
            <person name="Corradi N."/>
            <person name="Roux C."/>
            <person name="Martin F.M."/>
        </authorList>
    </citation>
    <scope>NUCLEOTIDE SEQUENCE [LARGE SCALE GENOMIC DNA]</scope>
    <source>
        <strain evidence="1 2">DAOM 227022</strain>
    </source>
</reference>
<name>A0A397T3R5_9GLOM</name>
<dbReference type="OrthoDB" id="2412271at2759"/>
<dbReference type="AlphaFoldDB" id="A0A397T3R5"/>
<organism evidence="1 2">
    <name type="scientific">Glomus cerebriforme</name>
    <dbReference type="NCBI Taxonomy" id="658196"/>
    <lineage>
        <taxon>Eukaryota</taxon>
        <taxon>Fungi</taxon>
        <taxon>Fungi incertae sedis</taxon>
        <taxon>Mucoromycota</taxon>
        <taxon>Glomeromycotina</taxon>
        <taxon>Glomeromycetes</taxon>
        <taxon>Glomerales</taxon>
        <taxon>Glomeraceae</taxon>
        <taxon>Glomus</taxon>
    </lineage>
</organism>
<evidence type="ECO:0000313" key="1">
    <source>
        <dbReference type="EMBL" id="RIA89704.1"/>
    </source>
</evidence>
<sequence>MEKHFALFKNFLLFKEHDKVSLAKHTLLLVSNLDLSIARFIDSSDPFNVFLIWLIRNLLQAQDKKYRTSSSPFLPPTFGTISSILPKKGKDPPILLTSDLPSTVNHVSRGTNFLAQLLEEQNLQLDSWRNEHFGSTPGGMNSSARLLEERTLQLSSWRNELFGSTPRGTNTLARLLKNEHFSSTPGGMNTSARLLKNELFSSAPGGKWDKEGRERDSSTFNYNIEMIEPVNISSNFNNDSDQSLSITSSHPSNSIIMMDTSSSNDSLIKKANNKKKKTSKQEPELVIPTEVTLPHVPTDMLVDVSEFTITPSKMLMIKEPVIDLSISIPKEIMDITFNEIQFSRYLASLSSTGILDKSHSFTPSQSSSSQINSSIPIKHKKEYLKSIKVEESSSNRSQHALSPPLEYTYDSFIAVEDIKLDSSIKNHEELIAFIELFMRQFDHFISINYCFTETVPSIIVKFSKHEGLVKAANFFKHGHHYRRMKLIPKTYYRMGRDKVSCREFKIINIPNNIELDNVEQAIRHLLKASSSYACNLLKQTWSLTIDNDVFRHTSRNLTLNTEIRGLPNSTILNPMPIAKTSNQSNHIQHSGHMQFELLSNLNILHNNINGLRHNPTKLTQLAEFALDSNAYIVGVTETNIDSKASNFIPFNNHFKGYFSDCDDKIKGSGVALLVHEIWLKHLEKIENPNPYYLEATFYFKGYTCYIGIVYMEPNNKANTTQITKLIKEKSSITKDAKNLLLF</sequence>
<proteinExistence type="predicted"/>
<keyword evidence="2" id="KW-1185">Reference proteome</keyword>
<dbReference type="EMBL" id="QKYT01000209">
    <property type="protein sequence ID" value="RIA89704.1"/>
    <property type="molecule type" value="Genomic_DNA"/>
</dbReference>
<dbReference type="Gene3D" id="3.60.10.10">
    <property type="entry name" value="Endonuclease/exonuclease/phosphatase"/>
    <property type="match status" value="1"/>
</dbReference>
<dbReference type="InterPro" id="IPR036691">
    <property type="entry name" value="Endo/exonu/phosph_ase_sf"/>
</dbReference>
<comment type="caution">
    <text evidence="1">The sequence shown here is derived from an EMBL/GenBank/DDBJ whole genome shotgun (WGS) entry which is preliminary data.</text>
</comment>
<gene>
    <name evidence="1" type="ORF">C1645_824472</name>
</gene>
<dbReference type="Proteomes" id="UP000265703">
    <property type="component" value="Unassembled WGS sequence"/>
</dbReference>
<protein>
    <submittedName>
        <fullName evidence="1">Uncharacterized protein</fullName>
    </submittedName>
</protein>
<evidence type="ECO:0000313" key="2">
    <source>
        <dbReference type="Proteomes" id="UP000265703"/>
    </source>
</evidence>